<accession>A0A371I5C2</accession>
<organism evidence="2 3">
    <name type="scientific">Mucuna pruriens</name>
    <name type="common">Velvet bean</name>
    <name type="synonym">Dolichos pruriens</name>
    <dbReference type="NCBI Taxonomy" id="157652"/>
    <lineage>
        <taxon>Eukaryota</taxon>
        <taxon>Viridiplantae</taxon>
        <taxon>Streptophyta</taxon>
        <taxon>Embryophyta</taxon>
        <taxon>Tracheophyta</taxon>
        <taxon>Spermatophyta</taxon>
        <taxon>Magnoliopsida</taxon>
        <taxon>eudicotyledons</taxon>
        <taxon>Gunneridae</taxon>
        <taxon>Pentapetalae</taxon>
        <taxon>rosids</taxon>
        <taxon>fabids</taxon>
        <taxon>Fabales</taxon>
        <taxon>Fabaceae</taxon>
        <taxon>Papilionoideae</taxon>
        <taxon>50 kb inversion clade</taxon>
        <taxon>NPAAA clade</taxon>
        <taxon>indigoferoid/millettioid clade</taxon>
        <taxon>Phaseoleae</taxon>
        <taxon>Mucuna</taxon>
    </lineage>
</organism>
<feature type="compositionally biased region" description="Basic and acidic residues" evidence="1">
    <location>
        <begin position="73"/>
        <end position="92"/>
    </location>
</feature>
<feature type="compositionally biased region" description="Polar residues" evidence="1">
    <location>
        <begin position="8"/>
        <end position="17"/>
    </location>
</feature>
<keyword evidence="3" id="KW-1185">Reference proteome</keyword>
<name>A0A371I5C2_MUCPR</name>
<sequence>MIFREGTQDPNLRSNSLQEEEGDAYMEGYSHIPHEGFKEEETPTLEGPMTKGRLKKLQGEVICASSLYDLHLGHEGVPKSPSRDRNRLDQLKPSRSKRCRLQLEPTILDMIKPTPVPCGRLRMKASNANSILPTLA</sequence>
<comment type="caution">
    <text evidence="2">The sequence shown here is derived from an EMBL/GenBank/DDBJ whole genome shotgun (WGS) entry which is preliminary data.</text>
</comment>
<dbReference type="EMBL" id="QJKJ01000888">
    <property type="protein sequence ID" value="RDY10213.1"/>
    <property type="molecule type" value="Genomic_DNA"/>
</dbReference>
<proteinExistence type="predicted"/>
<feature type="non-terminal residue" evidence="2">
    <location>
        <position position="1"/>
    </location>
</feature>
<evidence type="ECO:0000256" key="1">
    <source>
        <dbReference type="SAM" id="MobiDB-lite"/>
    </source>
</evidence>
<reference evidence="2" key="1">
    <citation type="submission" date="2018-05" db="EMBL/GenBank/DDBJ databases">
        <title>Draft genome of Mucuna pruriens seed.</title>
        <authorList>
            <person name="Nnadi N.E."/>
            <person name="Vos R."/>
            <person name="Hasami M.H."/>
            <person name="Devisetty U.K."/>
            <person name="Aguiy J.C."/>
        </authorList>
    </citation>
    <scope>NUCLEOTIDE SEQUENCE [LARGE SCALE GENOMIC DNA]</scope>
    <source>
        <strain evidence="2">JCA_2017</strain>
    </source>
</reference>
<gene>
    <name evidence="2" type="ORF">CR513_05298</name>
</gene>
<protein>
    <submittedName>
        <fullName evidence="2">Uncharacterized protein</fullName>
    </submittedName>
</protein>
<dbReference type="Proteomes" id="UP000257109">
    <property type="component" value="Unassembled WGS sequence"/>
</dbReference>
<dbReference type="AlphaFoldDB" id="A0A371I5C2"/>
<evidence type="ECO:0000313" key="3">
    <source>
        <dbReference type="Proteomes" id="UP000257109"/>
    </source>
</evidence>
<evidence type="ECO:0000313" key="2">
    <source>
        <dbReference type="EMBL" id="RDY10213.1"/>
    </source>
</evidence>
<feature type="region of interest" description="Disordered" evidence="1">
    <location>
        <begin position="73"/>
        <end position="96"/>
    </location>
</feature>
<feature type="region of interest" description="Disordered" evidence="1">
    <location>
        <begin position="1"/>
        <end position="22"/>
    </location>
</feature>